<dbReference type="EMBL" id="CP013694">
    <property type="protein sequence ID" value="ALU29155.1"/>
    <property type="molecule type" value="Genomic_DNA"/>
</dbReference>
<evidence type="ECO:0000313" key="3">
    <source>
        <dbReference type="Proteomes" id="UP000060043"/>
    </source>
</evidence>
<evidence type="ECO:0000313" key="2">
    <source>
        <dbReference type="EMBL" id="ALU31880.1"/>
    </source>
</evidence>
<reference evidence="3 4" key="1">
    <citation type="submission" date="2015-12" db="EMBL/GenBank/DDBJ databases">
        <title>A stable core within a dynamic pangenome in Sulfolobus acidocaldarius.</title>
        <authorList>
            <person name="Anderson R."/>
            <person name="Kouris A."/>
            <person name="Seward C."/>
            <person name="Campbell K."/>
            <person name="Whitaker R."/>
        </authorList>
    </citation>
    <scope>NUCLEOTIDE SEQUENCE [LARGE SCALE GENOMIC DNA]</scope>
    <source>
        <strain evidence="1 4">GG12-C01-09</strain>
        <strain evidence="2 3">NG05B_CO5_07</strain>
    </source>
</reference>
<dbReference type="OMA" id="WIYREIL"/>
<dbReference type="Proteomes" id="UP000060043">
    <property type="component" value="Chromosome"/>
</dbReference>
<name>A0A0U3GUC3_9CREN</name>
<protein>
    <recommendedName>
        <fullName evidence="5">DUF4935 domain-containing protein</fullName>
    </recommendedName>
</protein>
<sequence length="282" mass="32725">MDKCFALDTNILLDYFYDFMDKNRHLQAEKLVKSLKGRSSEIYIPNTVKTEVLEITAGSFAILRNSLILEMQKINWDNLSIEERDKALDRIRDNFDELFENTRKKLYPDTTPGIRLFLAKRLFSKLRNELINRRLSEIKDFVLTENRIKDSEEYLIRRISNEFSLFPSLISISSSSEELMKLNIFMRAFGKVKNIGLIDSTLFSEIFLALKGGVCESITLISNDYDLATIKESLLNNLNDFIKSSSNNDHRNYAEEMRDLIHSNLKVVKLEEILNKLASSPT</sequence>
<organism evidence="2 3">
    <name type="scientific">Sulfolobus acidocaldarius</name>
    <dbReference type="NCBI Taxonomy" id="2285"/>
    <lineage>
        <taxon>Archaea</taxon>
        <taxon>Thermoproteota</taxon>
        <taxon>Thermoprotei</taxon>
        <taxon>Sulfolobales</taxon>
        <taxon>Sulfolobaceae</taxon>
        <taxon>Sulfolobus</taxon>
    </lineage>
</organism>
<proteinExistence type="predicted"/>
<dbReference type="Proteomes" id="UP000065473">
    <property type="component" value="Chromosome"/>
</dbReference>
<evidence type="ECO:0000313" key="1">
    <source>
        <dbReference type="EMBL" id="ALU29155.1"/>
    </source>
</evidence>
<dbReference type="EMBL" id="CP013695">
    <property type="protein sequence ID" value="ALU31880.1"/>
    <property type="molecule type" value="Genomic_DNA"/>
</dbReference>
<dbReference type="OrthoDB" id="379469at2157"/>
<evidence type="ECO:0008006" key="5">
    <source>
        <dbReference type="Google" id="ProtNLM"/>
    </source>
</evidence>
<accession>A0A0U3GUC3</accession>
<dbReference type="RefSeq" id="WP_011277403.1">
    <property type="nucleotide sequence ID" value="NZ_BHWZ01000001.1"/>
</dbReference>
<dbReference type="GeneID" id="14551022"/>
<evidence type="ECO:0000313" key="4">
    <source>
        <dbReference type="Proteomes" id="UP000065473"/>
    </source>
</evidence>
<gene>
    <name evidence="1" type="ORF">ATY89_03850</name>
    <name evidence="2" type="ORF">ATZ20_06875</name>
</gene>
<dbReference type="AlphaFoldDB" id="A0A0U3GUC3"/>